<keyword evidence="2" id="KW-1185">Reference proteome</keyword>
<accession>A0A182YM01</accession>
<proteinExistence type="predicted"/>
<reference evidence="1" key="2">
    <citation type="submission" date="2020-05" db="UniProtKB">
        <authorList>
            <consortium name="EnsemblMetazoa"/>
        </authorList>
    </citation>
    <scope>IDENTIFICATION</scope>
    <source>
        <strain evidence="1">Indian</strain>
    </source>
</reference>
<evidence type="ECO:0008006" key="3">
    <source>
        <dbReference type="Google" id="ProtNLM"/>
    </source>
</evidence>
<dbReference type="VEuPathDB" id="VectorBase:ASTEI09487"/>
<dbReference type="AlphaFoldDB" id="A0A182YM01"/>
<protein>
    <recommendedName>
        <fullName evidence="3">F5/8 type C domain-containing protein</fullName>
    </recommendedName>
</protein>
<organism evidence="1 2">
    <name type="scientific">Anopheles stephensi</name>
    <name type="common">Indo-Pakistan malaria mosquito</name>
    <dbReference type="NCBI Taxonomy" id="30069"/>
    <lineage>
        <taxon>Eukaryota</taxon>
        <taxon>Metazoa</taxon>
        <taxon>Ecdysozoa</taxon>
        <taxon>Arthropoda</taxon>
        <taxon>Hexapoda</taxon>
        <taxon>Insecta</taxon>
        <taxon>Pterygota</taxon>
        <taxon>Neoptera</taxon>
        <taxon>Endopterygota</taxon>
        <taxon>Diptera</taxon>
        <taxon>Nematocera</taxon>
        <taxon>Culicoidea</taxon>
        <taxon>Culicidae</taxon>
        <taxon>Anophelinae</taxon>
        <taxon>Anopheles</taxon>
    </lineage>
</organism>
<evidence type="ECO:0000313" key="2">
    <source>
        <dbReference type="Proteomes" id="UP000076408"/>
    </source>
</evidence>
<evidence type="ECO:0000313" key="1">
    <source>
        <dbReference type="EnsemblMetazoa" id="ASTEI09487-PA"/>
    </source>
</evidence>
<dbReference type="Proteomes" id="UP000076408">
    <property type="component" value="Unassembled WGS sequence"/>
</dbReference>
<sequence length="126" mass="13529">MLGVSGKTVDADAANVLTHSGLKENALLKYVPVTTLHGPGGRVDTFAFLDDGSTSTARTDTGTRTYWNAAPAVPTMDQRMKESVRLSVRISGRSKPEAIYELSEVHTVKELALPAQSVNVTQLSEK</sequence>
<reference evidence="2" key="1">
    <citation type="journal article" date="2014" name="Genome Biol.">
        <title>Genome analysis of a major urban malaria vector mosquito, Anopheles stephensi.</title>
        <authorList>
            <person name="Jiang X."/>
            <person name="Peery A."/>
            <person name="Hall A.B."/>
            <person name="Sharma A."/>
            <person name="Chen X.G."/>
            <person name="Waterhouse R.M."/>
            <person name="Komissarov A."/>
            <person name="Riehle M.M."/>
            <person name="Shouche Y."/>
            <person name="Sharakhova M.V."/>
            <person name="Lawson D."/>
            <person name="Pakpour N."/>
            <person name="Arensburger P."/>
            <person name="Davidson V.L."/>
            <person name="Eiglmeier K."/>
            <person name="Emrich S."/>
            <person name="George P."/>
            <person name="Kennedy R.C."/>
            <person name="Mane S.P."/>
            <person name="Maslen G."/>
            <person name="Oringanje C."/>
            <person name="Qi Y."/>
            <person name="Settlage R."/>
            <person name="Tojo M."/>
            <person name="Tubio J.M."/>
            <person name="Unger M.F."/>
            <person name="Wang B."/>
            <person name="Vernick K.D."/>
            <person name="Ribeiro J.M."/>
            <person name="James A.A."/>
            <person name="Michel K."/>
            <person name="Riehle M.A."/>
            <person name="Luckhart S."/>
            <person name="Sharakhov I.V."/>
            <person name="Tu Z."/>
        </authorList>
    </citation>
    <scope>NUCLEOTIDE SEQUENCE [LARGE SCALE GENOMIC DNA]</scope>
    <source>
        <strain evidence="2">Indian</strain>
    </source>
</reference>
<dbReference type="EnsemblMetazoa" id="ASTEI09487-RA">
    <property type="protein sequence ID" value="ASTEI09487-PA"/>
    <property type="gene ID" value="ASTEI09487"/>
</dbReference>
<dbReference type="STRING" id="30069.A0A182YM01"/>
<name>A0A182YM01_ANOST</name>